<protein>
    <submittedName>
        <fullName evidence="1">Uncharacterized protein</fullName>
    </submittedName>
</protein>
<evidence type="ECO:0000313" key="1">
    <source>
        <dbReference type="EMBL" id="CUV53900.1"/>
    </source>
</evidence>
<dbReference type="EMBL" id="LN899820">
    <property type="protein sequence ID" value="CUV53900.1"/>
    <property type="molecule type" value="Genomic_DNA"/>
</dbReference>
<sequence>MTPALAILWEFFRHGRLTWHGAFVNLKSGVTRPVPVPINTEAAK</sequence>
<gene>
    <name evidence="1" type="ORF">RUN215_v1_190019</name>
</gene>
<organism evidence="1">
    <name type="scientific">Ralstonia solanacearum</name>
    <name type="common">Pseudomonas solanacearum</name>
    <dbReference type="NCBI Taxonomy" id="305"/>
    <lineage>
        <taxon>Bacteria</taxon>
        <taxon>Pseudomonadati</taxon>
        <taxon>Pseudomonadota</taxon>
        <taxon>Betaproteobacteria</taxon>
        <taxon>Burkholderiales</taxon>
        <taxon>Burkholderiaceae</taxon>
        <taxon>Ralstonia</taxon>
        <taxon>Ralstonia solanacearum species complex</taxon>
    </lineage>
</organism>
<accession>A0A0S4WQM2</accession>
<reference evidence="1" key="1">
    <citation type="submission" date="2015-10" db="EMBL/GenBank/DDBJ databases">
        <authorList>
            <person name="Gilbert D.G."/>
        </authorList>
    </citation>
    <scope>NUCLEOTIDE SEQUENCE</scope>
    <source>
        <strain evidence="1">Phyl III-seqv23</strain>
    </source>
</reference>
<proteinExistence type="predicted"/>
<name>A0A0S4WQM2_RALSL</name>
<dbReference type="AlphaFoldDB" id="A0A0S4WQM2"/>